<reference evidence="1" key="1">
    <citation type="journal article" date="2023" name="Mol. Phylogenet. Evol.">
        <title>Genome-scale phylogeny and comparative genomics of the fungal order Sordariales.</title>
        <authorList>
            <person name="Hensen N."/>
            <person name="Bonometti L."/>
            <person name="Westerberg I."/>
            <person name="Brannstrom I.O."/>
            <person name="Guillou S."/>
            <person name="Cros-Aarteil S."/>
            <person name="Calhoun S."/>
            <person name="Haridas S."/>
            <person name="Kuo A."/>
            <person name="Mondo S."/>
            <person name="Pangilinan J."/>
            <person name="Riley R."/>
            <person name="LaButti K."/>
            <person name="Andreopoulos B."/>
            <person name="Lipzen A."/>
            <person name="Chen C."/>
            <person name="Yan M."/>
            <person name="Daum C."/>
            <person name="Ng V."/>
            <person name="Clum A."/>
            <person name="Steindorff A."/>
            <person name="Ohm R.A."/>
            <person name="Martin F."/>
            <person name="Silar P."/>
            <person name="Natvig D.O."/>
            <person name="Lalanne C."/>
            <person name="Gautier V."/>
            <person name="Ament-Velasquez S.L."/>
            <person name="Kruys A."/>
            <person name="Hutchinson M.I."/>
            <person name="Powell A.J."/>
            <person name="Barry K."/>
            <person name="Miller A.N."/>
            <person name="Grigoriev I.V."/>
            <person name="Debuchy R."/>
            <person name="Gladieux P."/>
            <person name="Hiltunen Thoren M."/>
            <person name="Johannesson H."/>
        </authorList>
    </citation>
    <scope>NUCLEOTIDE SEQUENCE</scope>
    <source>
        <strain evidence="1">CBS 141.50</strain>
    </source>
</reference>
<sequence>MDLRRDGHIHDYEEVYLPIASLNDHSREILTRAITNVLSTDLAKQTYTQIVDGLPLSDVARDTYLPPPYFRHPLFTDHNELCTDLHTIQLLLWYQHTVPERPRALVELVARCVHQIGAWLYRQDRSRHKEDALGKWRPSESDARFYPKTFPETLFCHPWYRDYDQYPGGIADSVGYWAEARILGGVIVFDRRDPIMEDNDGVYTIADRKRTIYRICRFLDGQVEDLVDFLLSETTPSPEQCPLPILPGPNNGQRFDPESPILRTGVWRDPWERRLRPRTEKDLRNTTSVTNEFNYEPHWDMGEAKERCRRERTERGYAYPGPRVILQLDQTFRSAA</sequence>
<gene>
    <name evidence="1" type="ORF">C8A04DRAFT_15559</name>
</gene>
<keyword evidence="2" id="KW-1185">Reference proteome</keyword>
<reference evidence="1" key="2">
    <citation type="submission" date="2023-05" db="EMBL/GenBank/DDBJ databases">
        <authorList>
            <consortium name="Lawrence Berkeley National Laboratory"/>
            <person name="Steindorff A."/>
            <person name="Hensen N."/>
            <person name="Bonometti L."/>
            <person name="Westerberg I."/>
            <person name="Brannstrom I.O."/>
            <person name="Guillou S."/>
            <person name="Cros-Aarteil S."/>
            <person name="Calhoun S."/>
            <person name="Haridas S."/>
            <person name="Kuo A."/>
            <person name="Mondo S."/>
            <person name="Pangilinan J."/>
            <person name="Riley R."/>
            <person name="Labutti K."/>
            <person name="Andreopoulos B."/>
            <person name="Lipzen A."/>
            <person name="Chen C."/>
            <person name="Yanf M."/>
            <person name="Daum C."/>
            <person name="Ng V."/>
            <person name="Clum A."/>
            <person name="Ohm R."/>
            <person name="Martin F."/>
            <person name="Silar P."/>
            <person name="Natvig D."/>
            <person name="Lalanne C."/>
            <person name="Gautier V."/>
            <person name="Ament-Velasquez S.L."/>
            <person name="Kruys A."/>
            <person name="Hutchinson M.I."/>
            <person name="Powell A.J."/>
            <person name="Barry K."/>
            <person name="Miller A.N."/>
            <person name="Grigoriev I.V."/>
            <person name="Debuchy R."/>
            <person name="Gladieux P."/>
            <person name="Thoren M.H."/>
            <person name="Johannesson H."/>
        </authorList>
    </citation>
    <scope>NUCLEOTIDE SEQUENCE</scope>
    <source>
        <strain evidence="1">CBS 141.50</strain>
    </source>
</reference>
<organism evidence="1 2">
    <name type="scientific">Dichotomopilus funicola</name>
    <dbReference type="NCBI Taxonomy" id="1934379"/>
    <lineage>
        <taxon>Eukaryota</taxon>
        <taxon>Fungi</taxon>
        <taxon>Dikarya</taxon>
        <taxon>Ascomycota</taxon>
        <taxon>Pezizomycotina</taxon>
        <taxon>Sordariomycetes</taxon>
        <taxon>Sordariomycetidae</taxon>
        <taxon>Sordariales</taxon>
        <taxon>Chaetomiaceae</taxon>
        <taxon>Dichotomopilus</taxon>
    </lineage>
</organism>
<dbReference type="AlphaFoldDB" id="A0AAN6UVL3"/>
<protein>
    <submittedName>
        <fullName evidence="1">Uncharacterized protein</fullName>
    </submittedName>
</protein>
<proteinExistence type="predicted"/>
<evidence type="ECO:0000313" key="1">
    <source>
        <dbReference type="EMBL" id="KAK4139780.1"/>
    </source>
</evidence>
<evidence type="ECO:0000313" key="2">
    <source>
        <dbReference type="Proteomes" id="UP001302676"/>
    </source>
</evidence>
<dbReference type="GeneID" id="87815143"/>
<dbReference type="Proteomes" id="UP001302676">
    <property type="component" value="Unassembled WGS sequence"/>
</dbReference>
<dbReference type="EMBL" id="MU853650">
    <property type="protein sequence ID" value="KAK4139780.1"/>
    <property type="molecule type" value="Genomic_DNA"/>
</dbReference>
<name>A0AAN6UVL3_9PEZI</name>
<dbReference type="RefSeq" id="XP_062633151.1">
    <property type="nucleotide sequence ID" value="XM_062778530.1"/>
</dbReference>
<accession>A0AAN6UVL3</accession>
<comment type="caution">
    <text evidence="1">The sequence shown here is derived from an EMBL/GenBank/DDBJ whole genome shotgun (WGS) entry which is preliminary data.</text>
</comment>